<dbReference type="Proteomes" id="UP000284842">
    <property type="component" value="Unassembled WGS sequence"/>
</dbReference>
<evidence type="ECO:0000256" key="1">
    <source>
        <dbReference type="SAM" id="MobiDB-lite"/>
    </source>
</evidence>
<feature type="compositionally biased region" description="Acidic residues" evidence="1">
    <location>
        <begin position="304"/>
        <end position="326"/>
    </location>
</feature>
<reference evidence="3 4" key="1">
    <citation type="journal article" date="2018" name="Evol. Lett.">
        <title>Horizontal gene cluster transfer increased hallucinogenic mushroom diversity.</title>
        <authorList>
            <person name="Reynolds H.T."/>
            <person name="Vijayakumar V."/>
            <person name="Gluck-Thaler E."/>
            <person name="Korotkin H.B."/>
            <person name="Matheny P.B."/>
            <person name="Slot J.C."/>
        </authorList>
    </citation>
    <scope>NUCLEOTIDE SEQUENCE [LARGE SCALE GENOMIC DNA]</scope>
    <source>
        <strain evidence="3 4">2629</strain>
    </source>
</reference>
<proteinExistence type="predicted"/>
<dbReference type="GO" id="GO:0005525">
    <property type="term" value="F:GTP binding"/>
    <property type="evidence" value="ECO:0007669"/>
    <property type="project" value="InterPro"/>
</dbReference>
<evidence type="ECO:0000259" key="2">
    <source>
        <dbReference type="Pfam" id="PF01926"/>
    </source>
</evidence>
<dbReference type="InParanoid" id="A0A409YYW9"/>
<protein>
    <recommendedName>
        <fullName evidence="2">G domain-containing protein</fullName>
    </recommendedName>
</protein>
<dbReference type="Pfam" id="PF01926">
    <property type="entry name" value="MMR_HSR1"/>
    <property type="match status" value="1"/>
</dbReference>
<dbReference type="OrthoDB" id="5985928at2759"/>
<evidence type="ECO:0000313" key="4">
    <source>
        <dbReference type="Proteomes" id="UP000284842"/>
    </source>
</evidence>
<organism evidence="3 4">
    <name type="scientific">Panaeolus cyanescens</name>
    <dbReference type="NCBI Taxonomy" id="181874"/>
    <lineage>
        <taxon>Eukaryota</taxon>
        <taxon>Fungi</taxon>
        <taxon>Dikarya</taxon>
        <taxon>Basidiomycota</taxon>
        <taxon>Agaricomycotina</taxon>
        <taxon>Agaricomycetes</taxon>
        <taxon>Agaricomycetidae</taxon>
        <taxon>Agaricales</taxon>
        <taxon>Agaricineae</taxon>
        <taxon>Galeropsidaceae</taxon>
        <taxon>Panaeolus</taxon>
    </lineage>
</organism>
<sequence>MGPTNTNSMNTYFVFAMNIRIMGPTGAGKSSFIEALSGSKELGISKNQLEGFTQEARAYRFQNVTVEAIEDYENGEHYTTTYPVAIFDTPGFADRKMSEMDVVQKVKKCMFESSVSSLLHAVAYFVPITDIRLSGSRRRPMDTFKAMTGTRGAQRVTIITTMWNTIFKEETINKALERYEDLKKGPWKPVLDQGGSIIKLMDNTQECALEALKTILEGTDNDHYFPFSEYRFGPKTPFLPNMRFDLEGRLDSLCSEERRLREEITQAEVDGEDELAMVLMQNLEVIVPNIERFTQQLQELAKVEDEEDEGSWDGEDEGSWDGEGEYEDGKPKGMRKNLVRKWRDVKWWGKEKLLRMRRRM</sequence>
<evidence type="ECO:0000313" key="3">
    <source>
        <dbReference type="EMBL" id="PPR08217.1"/>
    </source>
</evidence>
<dbReference type="InterPro" id="IPR027417">
    <property type="entry name" value="P-loop_NTPase"/>
</dbReference>
<name>A0A409YYW9_9AGAR</name>
<dbReference type="SUPFAM" id="SSF52540">
    <property type="entry name" value="P-loop containing nucleoside triphosphate hydrolases"/>
    <property type="match status" value="1"/>
</dbReference>
<dbReference type="InterPro" id="IPR006073">
    <property type="entry name" value="GTP-bd"/>
</dbReference>
<dbReference type="AlphaFoldDB" id="A0A409YYW9"/>
<feature type="region of interest" description="Disordered" evidence="1">
    <location>
        <begin position="302"/>
        <end position="332"/>
    </location>
</feature>
<dbReference type="EMBL" id="NHTK01000069">
    <property type="protein sequence ID" value="PPR08217.1"/>
    <property type="molecule type" value="Genomic_DNA"/>
</dbReference>
<feature type="domain" description="G" evidence="2">
    <location>
        <begin position="19"/>
        <end position="110"/>
    </location>
</feature>
<dbReference type="CDD" id="cd00882">
    <property type="entry name" value="Ras_like_GTPase"/>
    <property type="match status" value="1"/>
</dbReference>
<keyword evidence="4" id="KW-1185">Reference proteome</keyword>
<comment type="caution">
    <text evidence="3">The sequence shown here is derived from an EMBL/GenBank/DDBJ whole genome shotgun (WGS) entry which is preliminary data.</text>
</comment>
<accession>A0A409YYW9</accession>
<gene>
    <name evidence="3" type="ORF">CVT24_001232</name>
</gene>
<dbReference type="STRING" id="181874.A0A409YYW9"/>
<dbReference type="Gene3D" id="3.40.50.300">
    <property type="entry name" value="P-loop containing nucleotide triphosphate hydrolases"/>
    <property type="match status" value="1"/>
</dbReference>